<reference evidence="3" key="2">
    <citation type="submission" date="2021-04" db="EMBL/GenBank/DDBJ databases">
        <authorList>
            <person name="Gilroy R."/>
        </authorList>
    </citation>
    <scope>NUCLEOTIDE SEQUENCE</scope>
    <source>
        <strain evidence="3">378</strain>
    </source>
</reference>
<organism evidence="3 4">
    <name type="scientific">Candidatus Anaerobiospirillum pullicola</name>
    <dbReference type="NCBI Taxonomy" id="2838451"/>
    <lineage>
        <taxon>Bacteria</taxon>
        <taxon>Pseudomonadati</taxon>
        <taxon>Pseudomonadota</taxon>
        <taxon>Gammaproteobacteria</taxon>
        <taxon>Aeromonadales</taxon>
        <taxon>Succinivibrionaceae</taxon>
        <taxon>Anaerobiospirillum</taxon>
    </lineage>
</organism>
<feature type="region of interest" description="Disordered" evidence="2">
    <location>
        <begin position="1"/>
        <end position="128"/>
    </location>
</feature>
<dbReference type="AlphaFoldDB" id="A0A948TFF9"/>
<dbReference type="SUPFAM" id="SSF52540">
    <property type="entry name" value="P-loop containing nucleoside triphosphate hydrolases"/>
    <property type="match status" value="1"/>
</dbReference>
<dbReference type="Proteomes" id="UP000733611">
    <property type="component" value="Unassembled WGS sequence"/>
</dbReference>
<feature type="compositionally biased region" description="Low complexity" evidence="2">
    <location>
        <begin position="110"/>
        <end position="128"/>
    </location>
</feature>
<feature type="compositionally biased region" description="Basic and acidic residues" evidence="2">
    <location>
        <begin position="25"/>
        <end position="39"/>
    </location>
</feature>
<evidence type="ECO:0000313" key="3">
    <source>
        <dbReference type="EMBL" id="MBU3843909.1"/>
    </source>
</evidence>
<evidence type="ECO:0000256" key="1">
    <source>
        <dbReference type="SAM" id="Coils"/>
    </source>
</evidence>
<feature type="coiled-coil region" evidence="1">
    <location>
        <begin position="432"/>
        <end position="504"/>
    </location>
</feature>
<evidence type="ECO:0000256" key="2">
    <source>
        <dbReference type="SAM" id="MobiDB-lite"/>
    </source>
</evidence>
<evidence type="ECO:0000313" key="4">
    <source>
        <dbReference type="Proteomes" id="UP000733611"/>
    </source>
</evidence>
<dbReference type="InterPro" id="IPR027417">
    <property type="entry name" value="P-loop_NTPase"/>
</dbReference>
<dbReference type="EMBL" id="JAHLFE010000063">
    <property type="protein sequence ID" value="MBU3843909.1"/>
    <property type="molecule type" value="Genomic_DNA"/>
</dbReference>
<keyword evidence="1" id="KW-0175">Coiled coil</keyword>
<feature type="compositionally biased region" description="Polar residues" evidence="2">
    <location>
        <begin position="14"/>
        <end position="24"/>
    </location>
</feature>
<feature type="compositionally biased region" description="Low complexity" evidence="2">
    <location>
        <begin position="64"/>
        <end position="78"/>
    </location>
</feature>
<feature type="compositionally biased region" description="Polar residues" evidence="2">
    <location>
        <begin position="91"/>
        <end position="109"/>
    </location>
</feature>
<evidence type="ECO:0008006" key="5">
    <source>
        <dbReference type="Google" id="ProtNLM"/>
    </source>
</evidence>
<dbReference type="Gene3D" id="3.40.50.300">
    <property type="entry name" value="P-loop containing nucleotide triphosphate hydrolases"/>
    <property type="match status" value="1"/>
</dbReference>
<name>A0A948TFF9_9GAMM</name>
<feature type="coiled-coil region" evidence="1">
    <location>
        <begin position="309"/>
        <end position="376"/>
    </location>
</feature>
<accession>A0A948TFF9</accession>
<sequence>MLRSIFGKMAMETDQASEASVTDKSSLEEQRHELEHKEQSLQAQHAQPQEAQEKLPAPQDEQENQTQQTAAQTELAKQNPQPAAQDEQEKQGQQSAAQTEQDKQAQQPVAQTEQAKQAKLLAAKTAQAKQAQLLDVQNKLQEEQAKLLAVKTQLQEEQAKLAQLQKEQAQLQADQAKLQKEQEQLHSDQTKLQEEQAQLQIAKDLQLITEKTFAEQKQQALDEFQQQFAELKKQQQSKLVDDIQAEELAAKQASQERLQQYQRELEEARSSLLAKFSAQEKDLLATQEKQLDDALRARIQVVAQREQNAAQQEQYLGNKEAELNALKQQLLVQQQALKTSQEQIPQLVTEQCAAQMQVMQGKVKDLQQFIEQLKQENSHLSSVIGTYKLLEQKFGGKAPEAILQELKDRELRIADLRRELTERPPRELEQRYAELAAREKQLTASNQELADKMTQMSAICATRATEAYEKDNLRQELEYSQQQLELLSAHNNMLQGEIDRLQSQYNDPSGRAERISALETPYITAEPRLIRQDWGNDADDELRWLSWIAQRCRESGFIFPTRLLHAFHTSLKCSDWSPLTVLAGVSGTGKSKLPQLYSVFGGINFMLLSVQPNWDSQESMLGFFNSIDNVFDAQPVLRFLAQSQHHADENYPYGMRDAVNIVLLDEMNLAHVELYFAEFLSKLELRHGLGAANLPNIEVKIGAKIAPYLLRLGRNVLWVGTMNEDETTKSLSDKVIDRSCILHFPRPKEFNRISSTSLLPSRPDELLPFNVWQRYWQQHDSAFSTEEIAPFKQLVEDINAALAKAGRALGHRVWQSIEAYMANYPAVINLRKTNASPTAIKHAMQLAFEDQLVLKIMPKMRGIETRGVAKQQCLDVIGSKLAEQKYSILDDFIAACELGYGQFMWNSAAYLEKNGEDVGVDLTSLGE</sequence>
<reference evidence="3" key="1">
    <citation type="journal article" date="2021" name="PeerJ">
        <title>Extensive microbial diversity within the chicken gut microbiome revealed by metagenomics and culture.</title>
        <authorList>
            <person name="Gilroy R."/>
            <person name="Ravi A."/>
            <person name="Getino M."/>
            <person name="Pursley I."/>
            <person name="Horton D.L."/>
            <person name="Alikhan N.F."/>
            <person name="Baker D."/>
            <person name="Gharbi K."/>
            <person name="Hall N."/>
            <person name="Watson M."/>
            <person name="Adriaenssens E.M."/>
            <person name="Foster-Nyarko E."/>
            <person name="Jarju S."/>
            <person name="Secka A."/>
            <person name="Antonio M."/>
            <person name="Oren A."/>
            <person name="Chaudhuri R.R."/>
            <person name="La Ragione R."/>
            <person name="Hildebrand F."/>
            <person name="Pallen M.J."/>
        </authorList>
    </citation>
    <scope>NUCLEOTIDE SEQUENCE</scope>
    <source>
        <strain evidence="3">378</strain>
    </source>
</reference>
<comment type="caution">
    <text evidence="3">The sequence shown here is derived from an EMBL/GenBank/DDBJ whole genome shotgun (WGS) entry which is preliminary data.</text>
</comment>
<protein>
    <recommendedName>
        <fullName evidence="5">Chromosome partitioning protein ParA</fullName>
    </recommendedName>
</protein>
<proteinExistence type="predicted"/>
<gene>
    <name evidence="3" type="ORF">H9847_03425</name>
</gene>